<reference evidence="1 2" key="1">
    <citation type="journal article" date="2015" name="PLoS ONE">
        <title>Lysis to Kill: Evaluation of the Lytic Abilities, and Genomics of Nine Bacteriophages Infective for Gordonia spp. and Their Potential Use in Activated Sludge Foam Biocontrol.</title>
        <authorList>
            <person name="Dyson Z.A."/>
            <person name="Tucci J."/>
            <person name="Seviour R.J."/>
            <person name="Petrovski S."/>
        </authorList>
    </citation>
    <scope>NUCLEOTIDE SEQUENCE [LARGE SCALE GENOMIC DNA]</scope>
</reference>
<gene>
    <name evidence="1" type="ORF">GMA2_87</name>
</gene>
<dbReference type="Proteomes" id="UP000221359">
    <property type="component" value="Segment"/>
</dbReference>
<keyword evidence="2" id="KW-1185">Reference proteome</keyword>
<dbReference type="EMBL" id="KR063281">
    <property type="protein sequence ID" value="AKJ72625.1"/>
    <property type="molecule type" value="Genomic_DNA"/>
</dbReference>
<sequence length="87" mass="9445">MTNHKDANDIQMTLSSVQLARSSALREARAVLQAVTPISRVSADASDLIRVAEYIITGQDPWDGPTDDINAESADAYEEWKGEGTPL</sequence>
<accession>A0A0K0N714</accession>
<name>A0A0K0N714_9CAUD</name>
<proteinExistence type="predicted"/>
<evidence type="ECO:0000313" key="1">
    <source>
        <dbReference type="EMBL" id="AKJ72625.1"/>
    </source>
</evidence>
<evidence type="ECO:0000313" key="2">
    <source>
        <dbReference type="Proteomes" id="UP000221359"/>
    </source>
</evidence>
<protein>
    <submittedName>
        <fullName evidence="1">Uncharacterized protein</fullName>
    </submittedName>
</protein>
<organism evidence="1 2">
    <name type="scientific">Gordonia phage GMA2</name>
    <dbReference type="NCBI Taxonomy" id="1647283"/>
    <lineage>
        <taxon>Viruses</taxon>
        <taxon>Duplodnaviria</taxon>
        <taxon>Heunggongvirae</taxon>
        <taxon>Uroviricota</taxon>
        <taxon>Caudoviricetes</taxon>
        <taxon>Gimaduovirus</taxon>
        <taxon>Gimaduovirus GMA2</taxon>
    </lineage>
</organism>